<dbReference type="EC" id="2.7.7.48" evidence="3"/>
<evidence type="ECO:0000256" key="1">
    <source>
        <dbReference type="ARBA" id="ARBA00004192"/>
    </source>
</evidence>
<keyword evidence="7" id="KW-0507">mRNA processing</keyword>
<evidence type="ECO:0000256" key="6">
    <source>
        <dbReference type="ARBA" id="ARBA00022603"/>
    </source>
</evidence>
<dbReference type="InterPro" id="IPR048397">
    <property type="entry name" value="Methyltrans_Mon_CD"/>
</dbReference>
<evidence type="ECO:0000256" key="3">
    <source>
        <dbReference type="ARBA" id="ARBA00012494"/>
    </source>
</evidence>
<comment type="subcellular location">
    <subcellularLocation>
        <location evidence="1">Host cytoplasm</location>
    </subcellularLocation>
    <subcellularLocation>
        <location evidence="2">Virion</location>
    </subcellularLocation>
</comment>
<comment type="catalytic activity">
    <reaction evidence="25">
        <text>a 5'-end (5'-triphosphoguanosine)-adenylyl-adenylyl-cytidylyl-adenosine in mRNA + 2 S-adenosyl-L-methionine = a 5'-end (N(7)-methyl 5'-triphosphoguanosine)-(2'-O-methyladenylyl)-adenylyl-cytidylyl-adenosine in mRNA + 2 S-adenosyl-L-homocysteine + H(+)</text>
        <dbReference type="Rhea" id="RHEA:65376"/>
        <dbReference type="Rhea" id="RHEA-COMP:16797"/>
        <dbReference type="Rhea" id="RHEA-COMP:16798"/>
        <dbReference type="ChEBI" id="CHEBI:15378"/>
        <dbReference type="ChEBI" id="CHEBI:57856"/>
        <dbReference type="ChEBI" id="CHEBI:59789"/>
        <dbReference type="ChEBI" id="CHEBI:156483"/>
        <dbReference type="ChEBI" id="CHEBI:156484"/>
        <dbReference type="EC" id="2.1.1.375"/>
    </reaction>
</comment>
<dbReference type="NCBIfam" id="TIGR04198">
    <property type="entry name" value="paramyx_RNAcap"/>
    <property type="match status" value="1"/>
</dbReference>
<dbReference type="InterPro" id="IPR014023">
    <property type="entry name" value="Mononeg_RNA_pol_cat"/>
</dbReference>
<evidence type="ECO:0000256" key="15">
    <source>
        <dbReference type="ARBA" id="ARBA00022953"/>
    </source>
</evidence>
<evidence type="ECO:0000256" key="14">
    <source>
        <dbReference type="ARBA" id="ARBA00022844"/>
    </source>
</evidence>
<evidence type="ECO:0000256" key="24">
    <source>
        <dbReference type="ARBA" id="ARBA00047332"/>
    </source>
</evidence>
<keyword evidence="6" id="KW-0489">Methyltransferase</keyword>
<evidence type="ECO:0000256" key="2">
    <source>
        <dbReference type="ARBA" id="ARBA00004328"/>
    </source>
</evidence>
<keyword evidence="13" id="KW-0067">ATP-binding</keyword>
<dbReference type="Pfam" id="PF14318">
    <property type="entry name" value="Mononeg_mRNAcap"/>
    <property type="match status" value="1"/>
</dbReference>
<dbReference type="GO" id="GO:0030430">
    <property type="term" value="C:host cell cytoplasm"/>
    <property type="evidence" value="ECO:0007669"/>
    <property type="project" value="UniProtKB-SubCell"/>
</dbReference>
<dbReference type="EMBL" id="MG600015">
    <property type="protein sequence ID" value="AVM87298.1"/>
    <property type="molecule type" value="Viral_cRNA"/>
</dbReference>
<dbReference type="Pfam" id="PF14314">
    <property type="entry name" value="Methyltrans_Mon_2nd"/>
    <property type="match status" value="1"/>
</dbReference>
<evidence type="ECO:0000256" key="23">
    <source>
        <dbReference type="ARBA" id="ARBA00031012"/>
    </source>
</evidence>
<evidence type="ECO:0000256" key="20">
    <source>
        <dbReference type="ARBA" id="ARBA00024499"/>
    </source>
</evidence>
<evidence type="ECO:0000256" key="10">
    <source>
        <dbReference type="ARBA" id="ARBA00022695"/>
    </source>
</evidence>
<organism evidence="29">
    <name type="scientific">Fujian dimarhabdovirus</name>
    <dbReference type="NCBI Taxonomy" id="2116366"/>
    <lineage>
        <taxon>Viruses</taxon>
        <taxon>Riboviria</taxon>
        <taxon>Orthornavirae</taxon>
        <taxon>Negarnaviricota</taxon>
        <taxon>Haploviricotina</taxon>
        <taxon>Monjiviricetes</taxon>
        <taxon>Mononegavirales</taxon>
        <taxon>Rhabdoviridae</taxon>
        <taxon>Rhabdoviridae incertae sedis</taxon>
        <taxon>Betaplatrhavirus</taxon>
        <taxon>Betaplatrhavirus fujian</taxon>
    </lineage>
</organism>
<dbReference type="GO" id="GO:0044423">
    <property type="term" value="C:virion component"/>
    <property type="evidence" value="ECO:0007669"/>
    <property type="project" value="UniProtKB-KW"/>
</dbReference>
<evidence type="ECO:0000256" key="7">
    <source>
        <dbReference type="ARBA" id="ARBA00022664"/>
    </source>
</evidence>
<dbReference type="InterPro" id="IPR039736">
    <property type="entry name" value="L_poly_C"/>
</dbReference>
<dbReference type="InterPro" id="IPR039530">
    <property type="entry name" value="L_methyltransferase_rhabdo"/>
</dbReference>
<dbReference type="Pfam" id="PF21080">
    <property type="entry name" value="Methyltrans_Mon_1st"/>
    <property type="match status" value="1"/>
</dbReference>
<evidence type="ECO:0000256" key="11">
    <source>
        <dbReference type="ARBA" id="ARBA00022741"/>
    </source>
</evidence>
<evidence type="ECO:0000259" key="28">
    <source>
        <dbReference type="PROSITE" id="PS51590"/>
    </source>
</evidence>
<evidence type="ECO:0000256" key="26">
    <source>
        <dbReference type="ARBA" id="ARBA00048548"/>
    </source>
</evidence>
<evidence type="ECO:0000256" key="16">
    <source>
        <dbReference type="ARBA" id="ARBA00023042"/>
    </source>
</evidence>
<keyword evidence="14" id="KW-0946">Virion</keyword>
<protein>
    <recommendedName>
        <fullName evidence="23">Replicase</fullName>
        <ecNumber evidence="21">2.1.1.375</ecNumber>
        <ecNumber evidence="3">2.7.7.48</ecNumber>
        <ecNumber evidence="4">2.7.7.88</ecNumber>
    </recommendedName>
    <alternativeName>
        <fullName evidence="22">Transcriptase</fullName>
    </alternativeName>
</protein>
<accession>A0A2P1GMU8</accession>
<dbReference type="InterPro" id="IPR026890">
    <property type="entry name" value="Mononeg_mRNAcap"/>
</dbReference>
<evidence type="ECO:0000256" key="19">
    <source>
        <dbReference type="ARBA" id="ARBA00024494"/>
    </source>
</evidence>
<evidence type="ECO:0000259" key="27">
    <source>
        <dbReference type="PROSITE" id="PS50526"/>
    </source>
</evidence>
<comment type="catalytic activity">
    <reaction evidence="20">
        <text>a 5'-end (5'-triphosphoguanosine)-(2'-O-methyladenylyl)-adenylyl-cytidylyl-adenosine in mRNA + S-adenosyl-L-methionine = a 5'-end (N(7)-methyl 5'-triphosphoguanosine)-(2'-O-methyladenylyl)-adenylyl-cytidylyl-adenosine in mRNA + S-adenosyl-L-homocysteine</text>
        <dbReference type="Rhea" id="RHEA:65440"/>
        <dbReference type="Rhea" id="RHEA-COMP:16798"/>
        <dbReference type="Rhea" id="RHEA-COMP:16801"/>
        <dbReference type="ChEBI" id="CHEBI:57856"/>
        <dbReference type="ChEBI" id="CHEBI:59789"/>
        <dbReference type="ChEBI" id="CHEBI:156482"/>
        <dbReference type="ChEBI" id="CHEBI:156483"/>
    </reaction>
</comment>
<dbReference type="PROSITE" id="PS50526">
    <property type="entry name" value="RDRP_SSRNA_NEG_NONSEG"/>
    <property type="match status" value="1"/>
</dbReference>
<keyword evidence="18" id="KW-0511">Multifunctional enzyme</keyword>
<keyword evidence="12" id="KW-0378">Hydrolase</keyword>
<dbReference type="Pfam" id="PF00946">
    <property type="entry name" value="Mononeg_RNA_pol"/>
    <property type="match status" value="1"/>
</dbReference>
<keyword evidence="15" id="KW-0693">Viral RNA replication</keyword>
<evidence type="ECO:0000256" key="5">
    <source>
        <dbReference type="ARBA" id="ARBA00022484"/>
    </source>
</evidence>
<feature type="domain" description="RdRp catalytic" evidence="27">
    <location>
        <begin position="672"/>
        <end position="858"/>
    </location>
</feature>
<evidence type="ECO:0000256" key="12">
    <source>
        <dbReference type="ARBA" id="ARBA00022801"/>
    </source>
</evidence>
<comment type="catalytic activity">
    <reaction evidence="26">
        <text>GTP + H2O = GDP + phosphate + H(+)</text>
        <dbReference type="Rhea" id="RHEA:19669"/>
        <dbReference type="ChEBI" id="CHEBI:15377"/>
        <dbReference type="ChEBI" id="CHEBI:15378"/>
        <dbReference type="ChEBI" id="CHEBI:37565"/>
        <dbReference type="ChEBI" id="CHEBI:43474"/>
        <dbReference type="ChEBI" id="CHEBI:58189"/>
    </reaction>
</comment>
<evidence type="ECO:0000256" key="25">
    <source>
        <dbReference type="ARBA" id="ARBA00047370"/>
    </source>
</evidence>
<dbReference type="GO" id="GO:0004482">
    <property type="term" value="F:mRNA 5'-cap (guanine-N7-)-methyltransferase activity"/>
    <property type="evidence" value="ECO:0007669"/>
    <property type="project" value="InterPro"/>
</dbReference>
<keyword evidence="5" id="KW-0696">RNA-directed RNA polymerase</keyword>
<comment type="catalytic activity">
    <reaction evidence="19">
        <text>a 5'-end triphospho-adenylyl-adenylyl-cytidylyl-adenosine in mRNA + GDP + H(+) = a 5'-end (5'-triphosphoguanosine)-adenylyl-adenylyl-cytidylyl-adenosine in mRNA + diphosphate</text>
        <dbReference type="Rhea" id="RHEA:65436"/>
        <dbReference type="Rhea" id="RHEA-COMP:16797"/>
        <dbReference type="Rhea" id="RHEA-COMP:16799"/>
        <dbReference type="ChEBI" id="CHEBI:15378"/>
        <dbReference type="ChEBI" id="CHEBI:33019"/>
        <dbReference type="ChEBI" id="CHEBI:58189"/>
        <dbReference type="ChEBI" id="CHEBI:156484"/>
        <dbReference type="ChEBI" id="CHEBI:156503"/>
        <dbReference type="EC" id="2.7.7.88"/>
    </reaction>
</comment>
<keyword evidence="9" id="KW-0949">S-adenosyl-L-methionine</keyword>
<reference evidence="29" key="1">
    <citation type="journal article" date="2018" name="Nature">
        <title>The evolutionary history of vertebrate RNA viruses.</title>
        <authorList>
            <person name="Shi M."/>
            <person name="Lin X.D."/>
            <person name="Chen X."/>
            <person name="Tian J.H."/>
            <person name="Chen L.J."/>
            <person name="Li K."/>
            <person name="Wang W."/>
            <person name="Eden J.S."/>
            <person name="Shen J.J."/>
            <person name="Liu L."/>
            <person name="Holmes E.C."/>
            <person name="Zhang Y.Z."/>
        </authorList>
    </citation>
    <scope>NUCLEOTIDE SEQUENCE</scope>
    <source>
        <strain evidence="29">BHNC4885</strain>
    </source>
</reference>
<evidence type="ECO:0000256" key="18">
    <source>
        <dbReference type="ARBA" id="ARBA00023268"/>
    </source>
</evidence>
<evidence type="ECO:0000256" key="8">
    <source>
        <dbReference type="ARBA" id="ARBA00022679"/>
    </source>
</evidence>
<evidence type="ECO:0000256" key="9">
    <source>
        <dbReference type="ARBA" id="ARBA00022691"/>
    </source>
</evidence>
<name>A0A2P1GMU8_9RHAB</name>
<evidence type="ECO:0000256" key="17">
    <source>
        <dbReference type="ARBA" id="ARBA00023200"/>
    </source>
</evidence>
<dbReference type="PROSITE" id="PS51590">
    <property type="entry name" value="SAM_MT_MNV_L"/>
    <property type="match status" value="1"/>
</dbReference>
<dbReference type="EC" id="2.1.1.375" evidence="21"/>
<keyword evidence="10" id="KW-0548">Nucleotidyltransferase</keyword>
<keyword evidence="8" id="KW-0808">Transferase</keyword>
<keyword evidence="17" id="KW-1035">Host cytoplasm</keyword>
<feature type="domain" description="Mononegavirus-type SAM-dependent 2'-O-MTase" evidence="28">
    <location>
        <begin position="1715"/>
        <end position="1909"/>
    </location>
</feature>
<dbReference type="InterPro" id="IPR025786">
    <property type="entry name" value="Mononega_L_MeTrfase"/>
</dbReference>
<dbReference type="GO" id="GO:0003968">
    <property type="term" value="F:RNA-directed RNA polymerase activity"/>
    <property type="evidence" value="ECO:0007669"/>
    <property type="project" value="UniProtKB-KW"/>
</dbReference>
<evidence type="ECO:0000256" key="22">
    <source>
        <dbReference type="ARBA" id="ARBA00030436"/>
    </source>
</evidence>
<dbReference type="GO" id="GO:0016787">
    <property type="term" value="F:hydrolase activity"/>
    <property type="evidence" value="ECO:0007669"/>
    <property type="project" value="UniProtKB-KW"/>
</dbReference>
<dbReference type="EC" id="2.7.7.88" evidence="4"/>
<evidence type="ECO:0000256" key="21">
    <source>
        <dbReference type="ARBA" id="ARBA00026099"/>
    </source>
</evidence>
<keyword evidence="16" id="KW-0506">mRNA capping</keyword>
<sequence length="2174" mass="248542">MYLEIKIASSRLLSQCFLFLSYQLSGLKSMSFCFPLKKTSTSFKMSDIQDPYFLEQISDNFQDSSSLFDPFAVYTDKNFTPKDRFQYLRSEDYTLDSPILRDNIDTVHTRRGGRECDLGYVIPSSRTTFKLERLLPPGIIPMSSQKFHSGLIGMITDWENRIKNSSLQSINLVGCQNALREMMTPSTFTTDVLCAFFSSLSNGTSQHHEKWTEWMSKLPFILNDGNSYLFHMWVCYQIFRVTVLCLNATSSNEIQEILKGHNYLHLDITSTKHYLELRHPFFGIARFNHEGVYWVRYNLLMDKNLLLMSQDIMSNRFCTLFILSYPDPDYTSSLSDTCVTIYKIGDQALLEHGNQAYEIIKTLEPLCNLGVKKLSENKSYLKTCSAFENFLDEEERKLTAEYQDHAKNFFQAIRGIKTIPDTIFVYGLYRHWGHPFIDYFDGLKALYENVTMKKNVNLPYVQNLASDLARKIYKSSFRKNKEWPIELDQVDSQDPLYKHLIDKTWPNKTEERIIGDRWHLYPMTKVFDVPSTINLADILDDKNHSLNLGELKRSVARGNIGEPKKRKVICSTLSNDELDVIPFLQEIDKNGLDKDSLVIGLRAKERELKPKGRFFALMSLKMRLYFVITEMMMATHILPLFPSITMTDNMTDVFKKMSEAVPGHGTEGYASITLSEHSDYEKWNNHQRRESTEAVFSVIDRAFGFSNVISRSHEIFENSFVYFANRPDLMIVDGPIIRNRTDKMVCWQGQAGGLEGLRQKGWSIISMLMIEREAKRRNPLVRTLAQGDNQVVNLTYHLASVDKEHSLQQRLEEILANRGHIVDGIRDGARKLGLLIKPDESWSSYNYLVYGKFAFVGGKLICSEGKRYSRVNVVSNDLIQNMSNTLSSVVTTCLTVCQQSDDPVKSIHLYAVLGSWIIRSIFLFNIGTVSSLLTLRELKDHDLGTTWCLFLDSALGGYGGSSLNRFFIRQFPDPLTESLSFWRGIYLNTSNERLKDLARSSGNPVLNSFRLGDIMKLIESPMSINCKHGVSPNSIVKNKVREALLSSTSRIRHQTIKDCLHYSQISRNDYLYFLMSIQPRFPRFLSNLYDSSIHGFTDSIVNLIQNSRTMRTLFARRFSQDLFLKLHSLETANTARFLEPLRFSGHMWSCSSSQADTLRSNSWGSVIGVTIPHPAEILQISIFGCSRVSHLEKDYITCHYKIPAKGGSRLLKGPCKPYLGSATSSLTHLYKAWEKKSDHVLIKKALNLREVIGWFVTPHSNLHQALIANLQCFTDENAESLMKEGPLRTGSYVHRYACAHQSKGGFSAINHNLLQFTLSTTDTLTDLSDKNWDFMYQSLLLYTQTVLTCHERKSDFSGIAHAHVKCHECLRPVTDIQIDTNRSDTDFPRLTYSNSLFVKKEDIPYILDQVKIDDIPMVTVEDIKEIASYQIGILQGFLFSLSRAYDLQLDDLSVLFTKNVFDKVDPKDYLDGFISGIVRGSMIRALTKQFVYYKRERKSHLLGVILTTIRSLGKENSISSMLGSSNFGNFLSHMSGISGSIYPLNENETVDMLRTYINDRVLKSLKKICSKIISIKKVYLFPETTTAFVATSLAISIILVGGLLISNSFGRDQIRSLKEIILLSSRRINKDITALNSCLSDCGISLYNCNADIRFVSTRSTLPIRIYKNPLWVYNEYEGTSKSIQLSVSISPTVVDRTPDYTMNRSFCPLISGLRLIQLQTGAHYKLKCLFKYIKSPSVALVVGDHSGGFSSCILRKYQQAKVIFNSLLDIGKFPSGGYHPSPPSAISRLPREFSNRCLNLNNAWEQESDLRKRRTWEVLIESTPPTTIDLLVIDAQIEKACDSSLIIQHALDFASCYSSTFEMIVKCSFNLLGDPEYNVCNRLTSNFERAMAIVTEYSSSFTAEFYMVCSRYRSRDLHENVTTESIITLERIIRKFKTPFEEFQRALDINSANSICGLCPRFWVNGRIQLLSLLDGMSILANIGEAVNQYLEHAKNSNDFLGGILLAVLYIGKELNCRVNQRISLVPGVPLPSRVWLCKYFSFLQGTRYYMSYLLKDFKSFDSLTTEKYIIFYYKLHFGRFLWTYEMDNNFCSCEVDLSSKVATQASWIRLWETYRMEKCIRDDMFDLDEISKTLTPALNALAYSEFNPNFLHAETGLLGLIESMIGISIQLR</sequence>
<evidence type="ECO:0000256" key="13">
    <source>
        <dbReference type="ARBA" id="ARBA00022840"/>
    </source>
</evidence>
<dbReference type="GO" id="GO:0005524">
    <property type="term" value="F:ATP binding"/>
    <property type="evidence" value="ECO:0007669"/>
    <property type="project" value="UniProtKB-KW"/>
</dbReference>
<evidence type="ECO:0000256" key="4">
    <source>
        <dbReference type="ARBA" id="ARBA00012582"/>
    </source>
</evidence>
<evidence type="ECO:0000313" key="29">
    <source>
        <dbReference type="EMBL" id="AVM87298.1"/>
    </source>
</evidence>
<proteinExistence type="predicted"/>
<keyword evidence="11" id="KW-0547">Nucleotide-binding</keyword>
<comment type="catalytic activity">
    <reaction evidence="24">
        <text>a 5'-end (5'-triphosphoguanosine)-adenylyl-adenylyl-cytidylyl-adenosine in mRNA + S-adenosyl-L-methionine = a 5'-end (5'-triphosphoguanosine)-(2'-O-methyladenylyl)-adenylyl-cytidylyl-adenosine in mRNA + S-adenosyl-L-homocysteine + H(+)</text>
        <dbReference type="Rhea" id="RHEA:65380"/>
        <dbReference type="Rhea" id="RHEA-COMP:16797"/>
        <dbReference type="Rhea" id="RHEA-COMP:16801"/>
        <dbReference type="ChEBI" id="CHEBI:15378"/>
        <dbReference type="ChEBI" id="CHEBI:57856"/>
        <dbReference type="ChEBI" id="CHEBI:59789"/>
        <dbReference type="ChEBI" id="CHEBI:156482"/>
        <dbReference type="ChEBI" id="CHEBI:156484"/>
    </reaction>
</comment>